<keyword evidence="2" id="KW-0805">Transcription regulation</keyword>
<keyword evidence="4" id="KW-0804">Transcription</keyword>
<dbReference type="AlphaFoldDB" id="A0A918TWS3"/>
<reference evidence="7" key="1">
    <citation type="journal article" date="2014" name="Int. J. Syst. Evol. Microbiol.">
        <title>Complete genome sequence of Corynebacterium casei LMG S-19264T (=DSM 44701T), isolated from a smear-ripened cheese.</title>
        <authorList>
            <consortium name="US DOE Joint Genome Institute (JGI-PGF)"/>
            <person name="Walter F."/>
            <person name="Albersmeier A."/>
            <person name="Kalinowski J."/>
            <person name="Ruckert C."/>
        </authorList>
    </citation>
    <scope>NUCLEOTIDE SEQUENCE</scope>
    <source>
        <strain evidence="7">KCTC 23310</strain>
    </source>
</reference>
<dbReference type="PANTHER" id="PTHR43133">
    <property type="entry name" value="RNA POLYMERASE ECF-TYPE SIGMA FACTO"/>
    <property type="match status" value="1"/>
</dbReference>
<reference evidence="7" key="2">
    <citation type="submission" date="2020-09" db="EMBL/GenBank/DDBJ databases">
        <authorList>
            <person name="Sun Q."/>
            <person name="Kim S."/>
        </authorList>
    </citation>
    <scope>NUCLEOTIDE SEQUENCE</scope>
    <source>
        <strain evidence="7">KCTC 23310</strain>
    </source>
</reference>
<dbReference type="PANTHER" id="PTHR43133:SF63">
    <property type="entry name" value="RNA POLYMERASE SIGMA FACTOR FECI-RELATED"/>
    <property type="match status" value="1"/>
</dbReference>
<evidence type="ECO:0000256" key="1">
    <source>
        <dbReference type="ARBA" id="ARBA00010641"/>
    </source>
</evidence>
<feature type="domain" description="RNA polymerase sigma-70 region 2" evidence="6">
    <location>
        <begin position="27"/>
        <end position="89"/>
    </location>
</feature>
<dbReference type="InterPro" id="IPR013324">
    <property type="entry name" value="RNA_pol_sigma_r3/r4-like"/>
</dbReference>
<dbReference type="Proteomes" id="UP000638981">
    <property type="component" value="Unassembled WGS sequence"/>
</dbReference>
<keyword evidence="7" id="KW-0240">DNA-directed RNA polymerase</keyword>
<organism evidence="7 8">
    <name type="scientific">Neogemmobacter tilapiae</name>
    <dbReference type="NCBI Taxonomy" id="875041"/>
    <lineage>
        <taxon>Bacteria</taxon>
        <taxon>Pseudomonadati</taxon>
        <taxon>Pseudomonadota</taxon>
        <taxon>Alphaproteobacteria</taxon>
        <taxon>Rhodobacterales</taxon>
        <taxon>Paracoccaceae</taxon>
        <taxon>Neogemmobacter</taxon>
    </lineage>
</organism>
<proteinExistence type="inferred from homology"/>
<evidence type="ECO:0000259" key="6">
    <source>
        <dbReference type="Pfam" id="PF04542"/>
    </source>
</evidence>
<dbReference type="InterPro" id="IPR036388">
    <property type="entry name" value="WH-like_DNA-bd_sf"/>
</dbReference>
<dbReference type="GO" id="GO:0000428">
    <property type="term" value="C:DNA-directed RNA polymerase complex"/>
    <property type="evidence" value="ECO:0007669"/>
    <property type="project" value="UniProtKB-KW"/>
</dbReference>
<feature type="region of interest" description="Disordered" evidence="5">
    <location>
        <begin position="86"/>
        <end position="108"/>
    </location>
</feature>
<dbReference type="SUPFAM" id="SSF88659">
    <property type="entry name" value="Sigma3 and sigma4 domains of RNA polymerase sigma factors"/>
    <property type="match status" value="1"/>
</dbReference>
<accession>A0A918TWS3</accession>
<name>A0A918TWS3_9RHOB</name>
<dbReference type="NCBIfam" id="TIGR02937">
    <property type="entry name" value="sigma70-ECF"/>
    <property type="match status" value="1"/>
</dbReference>
<dbReference type="InterPro" id="IPR039425">
    <property type="entry name" value="RNA_pol_sigma-70-like"/>
</dbReference>
<sequence length="190" mass="20838">MSESAQNQAFACALTRQKLIAHLIEERELLIGDAMRILGARDRAEDVVQEAALRCLDSRAIGPELGSARGLLRRMVRNLALDQLRRSARDSGGETEEPASPAPGPEQRCADREQLAVLMAGLQTLPLSHRRMFLDHRLGECRQVDIAAREGLSPARIHAIIAKSHARLLLAMGDHADNLVHVTTAFSNLT</sequence>
<dbReference type="EMBL" id="BMYJ01000012">
    <property type="protein sequence ID" value="GHC65358.1"/>
    <property type="molecule type" value="Genomic_DNA"/>
</dbReference>
<dbReference type="GO" id="GO:0006352">
    <property type="term" value="P:DNA-templated transcription initiation"/>
    <property type="evidence" value="ECO:0007669"/>
    <property type="project" value="InterPro"/>
</dbReference>
<dbReference type="InterPro" id="IPR014284">
    <property type="entry name" value="RNA_pol_sigma-70_dom"/>
</dbReference>
<dbReference type="Gene3D" id="1.10.10.10">
    <property type="entry name" value="Winged helix-like DNA-binding domain superfamily/Winged helix DNA-binding domain"/>
    <property type="match status" value="1"/>
</dbReference>
<dbReference type="Pfam" id="PF04542">
    <property type="entry name" value="Sigma70_r2"/>
    <property type="match status" value="1"/>
</dbReference>
<dbReference type="SUPFAM" id="SSF88946">
    <property type="entry name" value="Sigma2 domain of RNA polymerase sigma factors"/>
    <property type="match status" value="1"/>
</dbReference>
<dbReference type="InterPro" id="IPR013325">
    <property type="entry name" value="RNA_pol_sigma_r2"/>
</dbReference>
<dbReference type="GO" id="GO:0016987">
    <property type="term" value="F:sigma factor activity"/>
    <property type="evidence" value="ECO:0007669"/>
    <property type="project" value="UniProtKB-KW"/>
</dbReference>
<protein>
    <submittedName>
        <fullName evidence="7">DNA-directed RNA polymerase sigma-70 factor</fullName>
    </submittedName>
</protein>
<evidence type="ECO:0000256" key="5">
    <source>
        <dbReference type="SAM" id="MobiDB-lite"/>
    </source>
</evidence>
<evidence type="ECO:0000313" key="7">
    <source>
        <dbReference type="EMBL" id="GHC65358.1"/>
    </source>
</evidence>
<keyword evidence="3" id="KW-0731">Sigma factor</keyword>
<comment type="similarity">
    <text evidence="1">Belongs to the sigma-70 factor family. ECF subfamily.</text>
</comment>
<keyword evidence="8" id="KW-1185">Reference proteome</keyword>
<dbReference type="Gene3D" id="1.10.1740.10">
    <property type="match status" value="1"/>
</dbReference>
<evidence type="ECO:0000256" key="2">
    <source>
        <dbReference type="ARBA" id="ARBA00023015"/>
    </source>
</evidence>
<evidence type="ECO:0000256" key="4">
    <source>
        <dbReference type="ARBA" id="ARBA00023163"/>
    </source>
</evidence>
<dbReference type="InterPro" id="IPR007627">
    <property type="entry name" value="RNA_pol_sigma70_r2"/>
</dbReference>
<evidence type="ECO:0000256" key="3">
    <source>
        <dbReference type="ARBA" id="ARBA00023082"/>
    </source>
</evidence>
<gene>
    <name evidence="7" type="ORF">GCM10007315_32430</name>
</gene>
<evidence type="ECO:0000313" key="8">
    <source>
        <dbReference type="Proteomes" id="UP000638981"/>
    </source>
</evidence>
<comment type="caution">
    <text evidence="7">The sequence shown here is derived from an EMBL/GenBank/DDBJ whole genome shotgun (WGS) entry which is preliminary data.</text>
</comment>